<reference evidence="1" key="2">
    <citation type="submission" date="2025-09" db="UniProtKB">
        <authorList>
            <consortium name="Ensembl"/>
        </authorList>
    </citation>
    <scope>IDENTIFICATION</scope>
</reference>
<dbReference type="Ensembl" id="ENSOMET00000011436.1">
    <property type="protein sequence ID" value="ENSOMEP00000003077.1"/>
    <property type="gene ID" value="ENSOMEG00000003987.1"/>
</dbReference>
<organism evidence="1 2">
    <name type="scientific">Oryzias melastigma</name>
    <name type="common">Marine medaka</name>
    <dbReference type="NCBI Taxonomy" id="30732"/>
    <lineage>
        <taxon>Eukaryota</taxon>
        <taxon>Metazoa</taxon>
        <taxon>Chordata</taxon>
        <taxon>Craniata</taxon>
        <taxon>Vertebrata</taxon>
        <taxon>Euteleostomi</taxon>
        <taxon>Actinopterygii</taxon>
        <taxon>Neopterygii</taxon>
        <taxon>Teleostei</taxon>
        <taxon>Neoteleostei</taxon>
        <taxon>Acanthomorphata</taxon>
        <taxon>Ovalentaria</taxon>
        <taxon>Atherinomorphae</taxon>
        <taxon>Beloniformes</taxon>
        <taxon>Adrianichthyidae</taxon>
        <taxon>Oryziinae</taxon>
        <taxon>Oryzias</taxon>
    </lineage>
</organism>
<reference evidence="1" key="1">
    <citation type="submission" date="2025-08" db="UniProtKB">
        <authorList>
            <consortium name="Ensembl"/>
        </authorList>
    </citation>
    <scope>IDENTIFICATION</scope>
</reference>
<evidence type="ECO:0000313" key="2">
    <source>
        <dbReference type="Proteomes" id="UP000261560"/>
    </source>
</evidence>
<sequence>MDSFLSLICMWKPADFFPSCESLCAGGVLELFLCGSMRVFPTLKRPRCSVCLSFDQQVLLVPQTTGLPGFGFQTATPFLPTLYGTAFTGGLGSTPPALPCVWLKPCSAVWPPAG</sequence>
<accession>A0A3B3BCZ8</accession>
<dbReference type="AlphaFoldDB" id="A0A3B3BCZ8"/>
<dbReference type="PaxDb" id="30732-ENSOMEP00000003077"/>
<proteinExistence type="predicted"/>
<dbReference type="Proteomes" id="UP000261560">
    <property type="component" value="Unplaced"/>
</dbReference>
<evidence type="ECO:0000313" key="1">
    <source>
        <dbReference type="Ensembl" id="ENSOMEP00000003077.1"/>
    </source>
</evidence>
<protein>
    <submittedName>
        <fullName evidence="1">Uncharacterized protein</fullName>
    </submittedName>
</protein>
<keyword evidence="2" id="KW-1185">Reference proteome</keyword>
<name>A0A3B3BCZ8_ORYME</name>